<dbReference type="InterPro" id="IPR036286">
    <property type="entry name" value="LexA/Signal_pep-like_sf"/>
</dbReference>
<evidence type="ECO:0000313" key="9">
    <source>
        <dbReference type="Proteomes" id="UP000280668"/>
    </source>
</evidence>
<dbReference type="RefSeq" id="WP_123303783.1">
    <property type="nucleotide sequence ID" value="NZ_RKHK01000001.1"/>
</dbReference>
<dbReference type="EC" id="3.4.21.89" evidence="5"/>
<comment type="caution">
    <text evidence="8">The sequence shown here is derived from an EMBL/GenBank/DDBJ whole genome shotgun (WGS) entry which is preliminary data.</text>
</comment>
<dbReference type="GO" id="GO:0004252">
    <property type="term" value="F:serine-type endopeptidase activity"/>
    <property type="evidence" value="ECO:0007669"/>
    <property type="project" value="UniProtKB-UniRule"/>
</dbReference>
<keyword evidence="9" id="KW-1185">Reference proteome</keyword>
<dbReference type="GO" id="GO:0006465">
    <property type="term" value="P:signal peptide processing"/>
    <property type="evidence" value="ECO:0007669"/>
    <property type="project" value="UniProtKB-UniRule"/>
</dbReference>
<feature type="transmembrane region" description="Helical" evidence="6">
    <location>
        <begin position="146"/>
        <end position="167"/>
    </location>
</feature>
<evidence type="ECO:0000256" key="5">
    <source>
        <dbReference type="NCBIfam" id="TIGR02228"/>
    </source>
</evidence>
<keyword evidence="2 6" id="KW-0812">Transmembrane</keyword>
<evidence type="ECO:0000259" key="7">
    <source>
        <dbReference type="Pfam" id="PF10502"/>
    </source>
</evidence>
<dbReference type="Pfam" id="PF10502">
    <property type="entry name" value="Peptidase_S26"/>
    <property type="match status" value="1"/>
</dbReference>
<dbReference type="PANTHER" id="PTHR10806">
    <property type="entry name" value="SIGNAL PEPTIDASE COMPLEX CATALYTIC SUBUNIT SEC11"/>
    <property type="match status" value="1"/>
</dbReference>
<evidence type="ECO:0000256" key="6">
    <source>
        <dbReference type="SAM" id="Phobius"/>
    </source>
</evidence>
<dbReference type="GO" id="GO:0009003">
    <property type="term" value="F:signal peptidase activity"/>
    <property type="evidence" value="ECO:0007669"/>
    <property type="project" value="UniProtKB-EC"/>
</dbReference>
<dbReference type="InterPro" id="IPR019533">
    <property type="entry name" value="Peptidase_S26"/>
</dbReference>
<gene>
    <name evidence="8" type="ORF">EDD31_1728</name>
</gene>
<name>A0A3N2BDM2_9MICO</name>
<dbReference type="CDD" id="cd06530">
    <property type="entry name" value="S26_SPase_I"/>
    <property type="match status" value="1"/>
</dbReference>
<dbReference type="NCBIfam" id="TIGR02228">
    <property type="entry name" value="sigpep_I_arch"/>
    <property type="match status" value="1"/>
</dbReference>
<dbReference type="AlphaFoldDB" id="A0A3N2BDM2"/>
<evidence type="ECO:0000256" key="2">
    <source>
        <dbReference type="ARBA" id="ARBA00022692"/>
    </source>
</evidence>
<dbReference type="Gene3D" id="2.10.109.10">
    <property type="entry name" value="Umud Fragment, subunit A"/>
    <property type="match status" value="1"/>
</dbReference>
<feature type="domain" description="Peptidase S26" evidence="7">
    <location>
        <begin position="17"/>
        <end position="91"/>
    </location>
</feature>
<protein>
    <recommendedName>
        <fullName evidence="5">Signal peptidase I</fullName>
        <ecNumber evidence="5">3.4.21.89</ecNumber>
    </recommendedName>
</protein>
<comment type="subcellular location">
    <subcellularLocation>
        <location evidence="1">Membrane</location>
    </subcellularLocation>
</comment>
<dbReference type="PANTHER" id="PTHR10806:SF6">
    <property type="entry name" value="SIGNAL PEPTIDASE COMPLEX CATALYTIC SUBUNIT SEC11"/>
    <property type="match status" value="1"/>
</dbReference>
<proteinExistence type="predicted"/>
<dbReference type="EMBL" id="RKHK01000001">
    <property type="protein sequence ID" value="ROR73351.1"/>
    <property type="molecule type" value="Genomic_DNA"/>
</dbReference>
<dbReference type="Proteomes" id="UP000280668">
    <property type="component" value="Unassembled WGS sequence"/>
</dbReference>
<evidence type="ECO:0000256" key="4">
    <source>
        <dbReference type="ARBA" id="ARBA00023136"/>
    </source>
</evidence>
<evidence type="ECO:0000256" key="1">
    <source>
        <dbReference type="ARBA" id="ARBA00004370"/>
    </source>
</evidence>
<evidence type="ECO:0000256" key="3">
    <source>
        <dbReference type="ARBA" id="ARBA00022989"/>
    </source>
</evidence>
<dbReference type="GO" id="GO:0016020">
    <property type="term" value="C:membrane"/>
    <property type="evidence" value="ECO:0007669"/>
    <property type="project" value="UniProtKB-SubCell"/>
</dbReference>
<keyword evidence="4 6" id="KW-0472">Membrane</keyword>
<organism evidence="8 9">
    <name type="scientific">Bogoriella caseilytica</name>
    <dbReference type="NCBI Taxonomy" id="56055"/>
    <lineage>
        <taxon>Bacteria</taxon>
        <taxon>Bacillati</taxon>
        <taxon>Actinomycetota</taxon>
        <taxon>Actinomycetes</taxon>
        <taxon>Micrococcales</taxon>
        <taxon>Bogoriellaceae</taxon>
        <taxon>Bogoriella</taxon>
    </lineage>
</organism>
<sequence length="190" mass="19903">MPKPLRVAGTALSALALTLAIVIALATIVIPKLMGATPYTVLTGSMRPTMEPGALAIVQPVDAAEIQAGDVITYQIAPNEPAVVTHRVIGVNTSTTGERTFTTQGDANSTPDSSPVLPAQIRGSVAYSVPWMGHVNSTLNAGSRSWLLVAAACALIAYGLWQVASGIRARSRRKRAKPGTRAAHRWAQAQ</sequence>
<evidence type="ECO:0000313" key="8">
    <source>
        <dbReference type="EMBL" id="ROR73351.1"/>
    </source>
</evidence>
<reference evidence="8 9" key="1">
    <citation type="submission" date="2018-11" db="EMBL/GenBank/DDBJ databases">
        <title>Sequencing the genomes of 1000 actinobacteria strains.</title>
        <authorList>
            <person name="Klenk H.-P."/>
        </authorList>
    </citation>
    <scope>NUCLEOTIDE SEQUENCE [LARGE SCALE GENOMIC DNA]</scope>
    <source>
        <strain evidence="8 9">DSM 11294</strain>
    </source>
</reference>
<dbReference type="InterPro" id="IPR001733">
    <property type="entry name" value="Peptidase_S26B"/>
</dbReference>
<keyword evidence="3 6" id="KW-1133">Transmembrane helix</keyword>
<dbReference type="SUPFAM" id="SSF51306">
    <property type="entry name" value="LexA/Signal peptidase"/>
    <property type="match status" value="1"/>
</dbReference>
<dbReference type="OrthoDB" id="3178064at2"/>
<accession>A0A3N2BDM2</accession>